<sequence length="123" mass="14422">MKKIFMIVCIFILTLTSCIYVEDESKSKYDIQKGKKITDTYYYEVKENFEGIKLNIQLDIEEGKVEFELKNPNGDIEWSNVVEGEINYNETKEFEKVVGKWTLNFNSIDNSAQGNLKIKFNKK</sequence>
<comment type="caution">
    <text evidence="1">The sequence shown here is derived from an EMBL/GenBank/DDBJ whole genome shotgun (WGS) entry which is preliminary data.</text>
</comment>
<reference evidence="1" key="1">
    <citation type="submission" date="2023-09" db="EMBL/GenBank/DDBJ databases">
        <title>Vallitalea sediminicola and Vallitalea maricola sp. nov., anaerobic bacteria isolated from marine sediment.</title>
        <authorList>
            <person name="Hirano S."/>
            <person name="Maeda A."/>
            <person name="Terahara T."/>
            <person name="Mori K."/>
            <person name="Hamada M."/>
            <person name="Matsumoto R."/>
            <person name="Kobayashi T."/>
        </authorList>
    </citation>
    <scope>NUCLEOTIDE SEQUENCE</scope>
    <source>
        <strain evidence="1">AN17-2</strain>
    </source>
</reference>
<evidence type="ECO:0000313" key="1">
    <source>
        <dbReference type="EMBL" id="GMQ62945.1"/>
    </source>
</evidence>
<organism evidence="1 2">
    <name type="scientific">Vallitalea maricola</name>
    <dbReference type="NCBI Taxonomy" id="3074433"/>
    <lineage>
        <taxon>Bacteria</taxon>
        <taxon>Bacillati</taxon>
        <taxon>Bacillota</taxon>
        <taxon>Clostridia</taxon>
        <taxon>Lachnospirales</taxon>
        <taxon>Vallitaleaceae</taxon>
        <taxon>Vallitalea</taxon>
    </lineage>
</organism>
<accession>A0ACB5UK72</accession>
<keyword evidence="2" id="KW-1185">Reference proteome</keyword>
<dbReference type="EMBL" id="BTPU01000032">
    <property type="protein sequence ID" value="GMQ62945.1"/>
    <property type="molecule type" value="Genomic_DNA"/>
</dbReference>
<dbReference type="Proteomes" id="UP001374599">
    <property type="component" value="Unassembled WGS sequence"/>
</dbReference>
<gene>
    <name evidence="1" type="ORF">AN2V17_21770</name>
</gene>
<evidence type="ECO:0000313" key="2">
    <source>
        <dbReference type="Proteomes" id="UP001374599"/>
    </source>
</evidence>
<proteinExistence type="predicted"/>
<protein>
    <submittedName>
        <fullName evidence="1">Uncharacterized protein</fullName>
    </submittedName>
</protein>
<name>A0ACB5UK72_9FIRM</name>